<organism evidence="2 3">
    <name type="scientific">Quercus suber</name>
    <name type="common">Cork oak</name>
    <dbReference type="NCBI Taxonomy" id="58331"/>
    <lineage>
        <taxon>Eukaryota</taxon>
        <taxon>Viridiplantae</taxon>
        <taxon>Streptophyta</taxon>
        <taxon>Embryophyta</taxon>
        <taxon>Tracheophyta</taxon>
        <taxon>Spermatophyta</taxon>
        <taxon>Magnoliopsida</taxon>
        <taxon>eudicotyledons</taxon>
        <taxon>Gunneridae</taxon>
        <taxon>Pentapetalae</taxon>
        <taxon>rosids</taxon>
        <taxon>fabids</taxon>
        <taxon>Fagales</taxon>
        <taxon>Fagaceae</taxon>
        <taxon>Quercus</taxon>
    </lineage>
</organism>
<keyword evidence="3" id="KW-1185">Reference proteome</keyword>
<sequence>MIPFYHSITYLMLNNCRYSPNLILAILGILLCLCISSVCGLGNTD</sequence>
<comment type="caution">
    <text evidence="2">The sequence shown here is derived from an EMBL/GenBank/DDBJ whole genome shotgun (WGS) entry which is preliminary data.</text>
</comment>
<accession>A0AAW0L558</accession>
<reference evidence="2 3" key="1">
    <citation type="journal article" date="2018" name="Sci. Data">
        <title>The draft genome sequence of cork oak.</title>
        <authorList>
            <person name="Ramos A.M."/>
            <person name="Usie A."/>
            <person name="Barbosa P."/>
            <person name="Barros P.M."/>
            <person name="Capote T."/>
            <person name="Chaves I."/>
            <person name="Simoes F."/>
            <person name="Abreu I."/>
            <person name="Carrasquinho I."/>
            <person name="Faro C."/>
            <person name="Guimaraes J.B."/>
            <person name="Mendonca D."/>
            <person name="Nobrega F."/>
            <person name="Rodrigues L."/>
            <person name="Saibo N.J.M."/>
            <person name="Varela M.C."/>
            <person name="Egas C."/>
            <person name="Matos J."/>
            <person name="Miguel C.M."/>
            <person name="Oliveira M.M."/>
            <person name="Ricardo C.P."/>
            <person name="Goncalves S."/>
        </authorList>
    </citation>
    <scope>NUCLEOTIDE SEQUENCE [LARGE SCALE GENOMIC DNA]</scope>
    <source>
        <strain evidence="3">cv. HL8</strain>
    </source>
</reference>
<evidence type="ECO:0000256" key="1">
    <source>
        <dbReference type="SAM" id="Phobius"/>
    </source>
</evidence>
<evidence type="ECO:0000313" key="3">
    <source>
        <dbReference type="Proteomes" id="UP000237347"/>
    </source>
</evidence>
<name>A0AAW0L558_QUESU</name>
<dbReference type="Proteomes" id="UP000237347">
    <property type="component" value="Unassembled WGS sequence"/>
</dbReference>
<keyword evidence="1" id="KW-0472">Membrane</keyword>
<evidence type="ECO:0000313" key="2">
    <source>
        <dbReference type="EMBL" id="KAK7846562.1"/>
    </source>
</evidence>
<proteinExistence type="predicted"/>
<dbReference type="AlphaFoldDB" id="A0AAW0L558"/>
<keyword evidence="1" id="KW-1133">Transmembrane helix</keyword>
<feature type="transmembrane region" description="Helical" evidence="1">
    <location>
        <begin position="21"/>
        <end position="43"/>
    </location>
</feature>
<dbReference type="EMBL" id="PKMF04000154">
    <property type="protein sequence ID" value="KAK7846562.1"/>
    <property type="molecule type" value="Genomic_DNA"/>
</dbReference>
<protein>
    <submittedName>
        <fullName evidence="2">Uncharacterized protein</fullName>
    </submittedName>
</protein>
<gene>
    <name evidence="2" type="ORF">CFP56_007879</name>
</gene>
<keyword evidence="1" id="KW-0812">Transmembrane</keyword>